<comment type="caution">
    <text evidence="3">The sequence shown here is derived from an EMBL/GenBank/DDBJ whole genome shotgun (WGS) entry which is preliminary data.</text>
</comment>
<gene>
    <name evidence="3" type="ORF">OIK44_20300</name>
</gene>
<dbReference type="RefSeq" id="WP_273673408.1">
    <property type="nucleotide sequence ID" value="NZ_JAQQXR010000009.1"/>
</dbReference>
<dbReference type="EMBL" id="JAQQXR010000009">
    <property type="protein sequence ID" value="MDC8759933.1"/>
    <property type="molecule type" value="Genomic_DNA"/>
</dbReference>
<organism evidence="3 4">
    <name type="scientific">Janthinobacterium fluminis</name>
    <dbReference type="NCBI Taxonomy" id="2987524"/>
    <lineage>
        <taxon>Bacteria</taxon>
        <taxon>Pseudomonadati</taxon>
        <taxon>Pseudomonadota</taxon>
        <taxon>Betaproteobacteria</taxon>
        <taxon>Burkholderiales</taxon>
        <taxon>Oxalobacteraceae</taxon>
        <taxon>Janthinobacterium</taxon>
    </lineage>
</organism>
<feature type="transmembrane region" description="Helical" evidence="1">
    <location>
        <begin position="6"/>
        <end position="27"/>
    </location>
</feature>
<dbReference type="InterPro" id="IPR003646">
    <property type="entry name" value="SH3-like_bac-type"/>
</dbReference>
<feature type="domain" description="SH3b" evidence="2">
    <location>
        <begin position="88"/>
        <end position="142"/>
    </location>
</feature>
<dbReference type="Proteomes" id="UP001221208">
    <property type="component" value="Unassembled WGS sequence"/>
</dbReference>
<accession>A0ABT5K4N1</accession>
<sequence length="151" mass="15816">MQAPSLYPLAGYAAGLLLTLALAAWLTPRRWWRRPTARALLILAGGTWALGALMTTLLPAPPAPPPLAAAPAPVPAGIAGQAFRAHHDLNLRAGAGVNSARIGVVRGGAALTPTGRRDGDWWQVRADIDGRDRVGWASSLWLRQSGEAAPP</sequence>
<keyword evidence="4" id="KW-1185">Reference proteome</keyword>
<evidence type="ECO:0000256" key="1">
    <source>
        <dbReference type="SAM" id="Phobius"/>
    </source>
</evidence>
<keyword evidence="1" id="KW-1133">Transmembrane helix</keyword>
<keyword evidence="1" id="KW-0812">Transmembrane</keyword>
<proteinExistence type="predicted"/>
<protein>
    <submittedName>
        <fullName evidence="3">SH3 domain-containing protein</fullName>
    </submittedName>
</protein>
<keyword evidence="1" id="KW-0472">Membrane</keyword>
<reference evidence="3 4" key="1">
    <citation type="submission" date="2022-10" db="EMBL/GenBank/DDBJ databases">
        <title>Janthinobacterium sp. hw3 Genome sequencing.</title>
        <authorList>
            <person name="Park S."/>
        </authorList>
    </citation>
    <scope>NUCLEOTIDE SEQUENCE [LARGE SCALE GENOMIC DNA]</scope>
    <source>
        <strain evidence="4">hw3</strain>
    </source>
</reference>
<evidence type="ECO:0000313" key="3">
    <source>
        <dbReference type="EMBL" id="MDC8759933.1"/>
    </source>
</evidence>
<evidence type="ECO:0000259" key="2">
    <source>
        <dbReference type="Pfam" id="PF08239"/>
    </source>
</evidence>
<name>A0ABT5K4N1_9BURK</name>
<evidence type="ECO:0000313" key="4">
    <source>
        <dbReference type="Proteomes" id="UP001221208"/>
    </source>
</evidence>
<dbReference type="Pfam" id="PF08239">
    <property type="entry name" value="SH3_3"/>
    <property type="match status" value="1"/>
</dbReference>
<dbReference type="Gene3D" id="2.30.30.40">
    <property type="entry name" value="SH3 Domains"/>
    <property type="match status" value="1"/>
</dbReference>
<feature type="transmembrane region" description="Helical" evidence="1">
    <location>
        <begin position="39"/>
        <end position="58"/>
    </location>
</feature>